<accession>A0A645HNX1</accession>
<dbReference type="AlphaFoldDB" id="A0A645HNX1"/>
<evidence type="ECO:0000313" key="2">
    <source>
        <dbReference type="EMBL" id="MPN40741.1"/>
    </source>
</evidence>
<dbReference type="EMBL" id="VSSQ01097343">
    <property type="protein sequence ID" value="MPN40741.1"/>
    <property type="molecule type" value="Genomic_DNA"/>
</dbReference>
<organism evidence="2">
    <name type="scientific">bioreactor metagenome</name>
    <dbReference type="NCBI Taxonomy" id="1076179"/>
    <lineage>
        <taxon>unclassified sequences</taxon>
        <taxon>metagenomes</taxon>
        <taxon>ecological metagenomes</taxon>
    </lineage>
</organism>
<reference evidence="2" key="1">
    <citation type="submission" date="2019-08" db="EMBL/GenBank/DDBJ databases">
        <authorList>
            <person name="Kucharzyk K."/>
            <person name="Murdoch R.W."/>
            <person name="Higgins S."/>
            <person name="Loffler F."/>
        </authorList>
    </citation>
    <scope>NUCLEOTIDE SEQUENCE</scope>
</reference>
<feature type="region of interest" description="Disordered" evidence="1">
    <location>
        <begin position="104"/>
        <end position="126"/>
    </location>
</feature>
<gene>
    <name evidence="2" type="ORF">SDC9_188280</name>
</gene>
<name>A0A645HNX1_9ZZZZ</name>
<proteinExistence type="predicted"/>
<evidence type="ECO:0000256" key="1">
    <source>
        <dbReference type="SAM" id="MobiDB-lite"/>
    </source>
</evidence>
<protein>
    <submittedName>
        <fullName evidence="2">Uncharacterized protein</fullName>
    </submittedName>
</protein>
<sequence>MLHVADEGVEPDLDAGFRQDFVQRQHEGGGRKQRGETPFFGSVALVFPIRRNVVEAVADAPVQQFLGEPEGHLIAVAVAERLIEVDKPVGGQSAHGDGFFDQRGFATPPCGSDGGGNPGDPAPRNDDLILFLEHDNLLFSAECRGWFRST</sequence>
<comment type="caution">
    <text evidence="2">The sequence shown here is derived from an EMBL/GenBank/DDBJ whole genome shotgun (WGS) entry which is preliminary data.</text>
</comment>